<dbReference type="Pfam" id="PF17963">
    <property type="entry name" value="Big_9"/>
    <property type="match status" value="2"/>
</dbReference>
<evidence type="ECO:0000313" key="3">
    <source>
        <dbReference type="Proteomes" id="UP000320547"/>
    </source>
</evidence>
<feature type="non-terminal residue" evidence="2">
    <location>
        <position position="667"/>
    </location>
</feature>
<feature type="region of interest" description="Disordered" evidence="1">
    <location>
        <begin position="1"/>
        <end position="37"/>
    </location>
</feature>
<evidence type="ECO:0000256" key="1">
    <source>
        <dbReference type="SAM" id="MobiDB-lite"/>
    </source>
</evidence>
<reference evidence="2 3" key="1">
    <citation type="submission" date="2019-07" db="EMBL/GenBank/DDBJ databases">
        <title>Genomic Encyclopedia of Archaeal and Bacterial Type Strains, Phase II (KMG-II): from individual species to whole genera.</title>
        <authorList>
            <person name="Goeker M."/>
        </authorList>
    </citation>
    <scope>NUCLEOTIDE SEQUENCE [LARGE SCALE GENOMIC DNA]</scope>
    <source>
        <strain evidence="2 3">ATCC BAA-2084</strain>
    </source>
</reference>
<dbReference type="EMBL" id="VLLK01000002">
    <property type="protein sequence ID" value="TWJ07073.1"/>
    <property type="molecule type" value="Genomic_DNA"/>
</dbReference>
<dbReference type="Proteomes" id="UP000320547">
    <property type="component" value="Unassembled WGS sequence"/>
</dbReference>
<feature type="compositionally biased region" description="Basic and acidic residues" evidence="1">
    <location>
        <begin position="1"/>
        <end position="12"/>
    </location>
</feature>
<dbReference type="NCBIfam" id="TIGR01965">
    <property type="entry name" value="VCBS_repeat"/>
    <property type="match status" value="1"/>
</dbReference>
<name>A0A562UN79_9SPHN</name>
<dbReference type="InterPro" id="IPR010221">
    <property type="entry name" value="VCBS_dom"/>
</dbReference>
<proteinExistence type="predicted"/>
<sequence length="667" mass="68251">MVDFEGGKRGGFELENGVEDSLNPGSNSLQETTASGSNGTRVLAADANGVVVLPEGVSLDDITVVGRDLVINLADGSQIVIPDGAIIVPQLVIDGVAVPPLNLAALLNDAEINPEAEPTQVPSSGGNFAGDVGPIQDAFDLGDLLPYTDLARVVEEEEEVLPDIVNREPDVVIETPDNPVGVENAIATVAERGLPERGSEPEGTASETDAETTSGTIVFNAPDGLSAILINGVEISSVGQVFSSPFGDLTITSIDLANGEIGFSYTLADNLVGETVDGFFEATVIDRDGDTANASLSIIVEDDSPIAADDIGIVPAGTHDPITGNVLDNDESGADDYSLDGAVSGFTNATGSADAGETLQGEYGTLTLNADGSYTYTRDVNTPGGVEESFDYTIVDQDGSTSTATLTITIEDAPDTIQIPDVGDGTIVNEGGLPPRGEEPVGSGEGADGDPDDNSDTSETTGSTITFNSPDGVDSITINGVEVNLDNDAGNDADDQVIIDDATGTLVITSVTYDPVTGDGTIVYEYTLGDNTNGDDTSVSFDVVVTDLDGDEAEDTLTITIIDDVPTAADDAAQSVAEDAVGTIGANVLANDTQGADGATVTSFTVGGVETAVPQDGTDASYSNANGTYTMDMDGNWTFDPNLNLDQSGGDIDASFDYTITDGDGDE</sequence>
<organism evidence="2 3">
    <name type="scientific">Altererythrobacter ishigakiensis</name>
    <dbReference type="NCBI Taxonomy" id="476157"/>
    <lineage>
        <taxon>Bacteria</taxon>
        <taxon>Pseudomonadati</taxon>
        <taxon>Pseudomonadota</taxon>
        <taxon>Alphaproteobacteria</taxon>
        <taxon>Sphingomonadales</taxon>
        <taxon>Erythrobacteraceae</taxon>
        <taxon>Altererythrobacter</taxon>
    </lineage>
</organism>
<keyword evidence="3" id="KW-1185">Reference proteome</keyword>
<feature type="compositionally biased region" description="Acidic residues" evidence="1">
    <location>
        <begin position="447"/>
        <end position="456"/>
    </location>
</feature>
<dbReference type="RefSeq" id="WP_170245185.1">
    <property type="nucleotide sequence ID" value="NZ_VLLK01000002.1"/>
</dbReference>
<gene>
    <name evidence="2" type="ORF">JN10_2621</name>
</gene>
<comment type="caution">
    <text evidence="2">The sequence shown here is derived from an EMBL/GenBank/DDBJ whole genome shotgun (WGS) entry which is preliminary data.</text>
</comment>
<dbReference type="AlphaFoldDB" id="A0A562UN79"/>
<feature type="region of interest" description="Disordered" evidence="1">
    <location>
        <begin position="420"/>
        <end position="473"/>
    </location>
</feature>
<accession>A0A562UN79</accession>
<protein>
    <submittedName>
        <fullName evidence="2">VCBS repeat-containing protein</fullName>
    </submittedName>
</protein>
<feature type="region of interest" description="Disordered" evidence="1">
    <location>
        <begin position="191"/>
        <end position="212"/>
    </location>
</feature>
<feature type="compositionally biased region" description="Polar residues" evidence="1">
    <location>
        <begin position="23"/>
        <end position="37"/>
    </location>
</feature>
<feature type="compositionally biased region" description="Polar residues" evidence="1">
    <location>
        <begin position="457"/>
        <end position="469"/>
    </location>
</feature>
<evidence type="ECO:0000313" key="2">
    <source>
        <dbReference type="EMBL" id="TWJ07073.1"/>
    </source>
</evidence>